<gene>
    <name evidence="15" type="primary">pknB</name>
    <name evidence="15" type="ORF">O4220_01870</name>
</gene>
<dbReference type="CDD" id="cd06577">
    <property type="entry name" value="PASTA_pknB"/>
    <property type="match status" value="4"/>
</dbReference>
<dbReference type="PROSITE" id="PS51178">
    <property type="entry name" value="PASTA"/>
    <property type="match status" value="4"/>
</dbReference>
<dbReference type="PANTHER" id="PTHR43289:SF6">
    <property type="entry name" value="SERINE_THREONINE-PROTEIN KINASE NEKL-3"/>
    <property type="match status" value="1"/>
</dbReference>
<dbReference type="PROSITE" id="PS00107">
    <property type="entry name" value="PROTEIN_KINASE_ATP"/>
    <property type="match status" value="1"/>
</dbReference>
<accession>A0ABT4M8F6</accession>
<dbReference type="Proteomes" id="UP001081071">
    <property type="component" value="Unassembled WGS sequence"/>
</dbReference>
<keyword evidence="2" id="KW-0723">Serine/threonine-protein kinase</keyword>
<evidence type="ECO:0000256" key="6">
    <source>
        <dbReference type="ARBA" id="ARBA00022777"/>
    </source>
</evidence>
<comment type="catalytic activity">
    <reaction evidence="8">
        <text>L-threonyl-[protein] + ATP = O-phospho-L-threonyl-[protein] + ADP + H(+)</text>
        <dbReference type="Rhea" id="RHEA:46608"/>
        <dbReference type="Rhea" id="RHEA-COMP:11060"/>
        <dbReference type="Rhea" id="RHEA-COMP:11605"/>
        <dbReference type="ChEBI" id="CHEBI:15378"/>
        <dbReference type="ChEBI" id="CHEBI:30013"/>
        <dbReference type="ChEBI" id="CHEBI:30616"/>
        <dbReference type="ChEBI" id="CHEBI:61977"/>
        <dbReference type="ChEBI" id="CHEBI:456216"/>
        <dbReference type="EC" id="2.7.11.1"/>
    </reaction>
</comment>
<dbReference type="CDD" id="cd14014">
    <property type="entry name" value="STKc_PknB_like"/>
    <property type="match status" value="1"/>
</dbReference>
<comment type="catalytic activity">
    <reaction evidence="9">
        <text>L-seryl-[protein] + ATP = O-phospho-L-seryl-[protein] + ADP + H(+)</text>
        <dbReference type="Rhea" id="RHEA:17989"/>
        <dbReference type="Rhea" id="RHEA-COMP:9863"/>
        <dbReference type="Rhea" id="RHEA-COMP:11604"/>
        <dbReference type="ChEBI" id="CHEBI:15378"/>
        <dbReference type="ChEBI" id="CHEBI:29999"/>
        <dbReference type="ChEBI" id="CHEBI:30616"/>
        <dbReference type="ChEBI" id="CHEBI:83421"/>
        <dbReference type="ChEBI" id="CHEBI:456216"/>
        <dbReference type="EC" id="2.7.11.1"/>
    </reaction>
</comment>
<dbReference type="InterPro" id="IPR011009">
    <property type="entry name" value="Kinase-like_dom_sf"/>
</dbReference>
<dbReference type="InterPro" id="IPR005543">
    <property type="entry name" value="PASTA_dom"/>
</dbReference>
<reference evidence="15" key="1">
    <citation type="submission" date="2022-12" db="EMBL/GenBank/DDBJ databases">
        <authorList>
            <person name="Krivoruchko A.V."/>
            <person name="Elkin A."/>
        </authorList>
    </citation>
    <scope>NUCLEOTIDE SEQUENCE</scope>
    <source>
        <strain evidence="15">IEGM 1391</strain>
    </source>
</reference>
<evidence type="ECO:0000256" key="5">
    <source>
        <dbReference type="ARBA" id="ARBA00022741"/>
    </source>
</evidence>
<keyword evidence="12" id="KW-1133">Transmembrane helix</keyword>
<organism evidence="15 16">
    <name type="scientific">Rhodococcus ruber</name>
    <dbReference type="NCBI Taxonomy" id="1830"/>
    <lineage>
        <taxon>Bacteria</taxon>
        <taxon>Bacillati</taxon>
        <taxon>Actinomycetota</taxon>
        <taxon>Actinomycetes</taxon>
        <taxon>Mycobacteriales</taxon>
        <taxon>Nocardiaceae</taxon>
        <taxon>Rhodococcus</taxon>
    </lineage>
</organism>
<evidence type="ECO:0000256" key="12">
    <source>
        <dbReference type="SAM" id="Phobius"/>
    </source>
</evidence>
<evidence type="ECO:0000256" key="2">
    <source>
        <dbReference type="ARBA" id="ARBA00022527"/>
    </source>
</evidence>
<feature type="domain" description="Protein kinase" evidence="13">
    <location>
        <begin position="11"/>
        <end position="274"/>
    </location>
</feature>
<feature type="domain" description="PASTA" evidence="14">
    <location>
        <begin position="502"/>
        <end position="567"/>
    </location>
</feature>
<dbReference type="InterPro" id="IPR017441">
    <property type="entry name" value="Protein_kinase_ATP_BS"/>
</dbReference>
<keyword evidence="12" id="KW-0812">Transmembrane</keyword>
<feature type="domain" description="PASTA" evidence="14">
    <location>
        <begin position="569"/>
        <end position="639"/>
    </location>
</feature>
<evidence type="ECO:0000256" key="7">
    <source>
        <dbReference type="ARBA" id="ARBA00022840"/>
    </source>
</evidence>
<dbReference type="Pfam" id="PF00069">
    <property type="entry name" value="Pkinase"/>
    <property type="match status" value="1"/>
</dbReference>
<dbReference type="InterPro" id="IPR008271">
    <property type="entry name" value="Ser/Thr_kinase_AS"/>
</dbReference>
<dbReference type="SMART" id="SM00220">
    <property type="entry name" value="S_TKc"/>
    <property type="match status" value="1"/>
</dbReference>
<evidence type="ECO:0000256" key="8">
    <source>
        <dbReference type="ARBA" id="ARBA00047899"/>
    </source>
</evidence>
<dbReference type="NCBIfam" id="NF033483">
    <property type="entry name" value="PknB_PASTA_kin"/>
    <property type="match status" value="1"/>
</dbReference>
<keyword evidence="16" id="KW-1185">Reference proteome</keyword>
<feature type="region of interest" description="Disordered" evidence="11">
    <location>
        <begin position="398"/>
        <end position="431"/>
    </location>
</feature>
<proteinExistence type="predicted"/>
<keyword evidence="12" id="KW-0472">Membrane</keyword>
<keyword evidence="3" id="KW-0808">Transferase</keyword>
<dbReference type="InterPro" id="IPR000719">
    <property type="entry name" value="Prot_kinase_dom"/>
</dbReference>
<dbReference type="Gene3D" id="3.30.200.20">
    <property type="entry name" value="Phosphorylase Kinase, domain 1"/>
    <property type="match status" value="1"/>
</dbReference>
<keyword evidence="6 15" id="KW-0418">Kinase</keyword>
<evidence type="ECO:0000313" key="16">
    <source>
        <dbReference type="Proteomes" id="UP001081071"/>
    </source>
</evidence>
<feature type="binding site" evidence="10">
    <location>
        <position position="40"/>
    </location>
    <ligand>
        <name>ATP</name>
        <dbReference type="ChEBI" id="CHEBI:30616"/>
    </ligand>
</feature>
<dbReference type="EMBL" id="JAPWIJ010000001">
    <property type="protein sequence ID" value="MCZ4517244.1"/>
    <property type="molecule type" value="Genomic_DNA"/>
</dbReference>
<comment type="caution">
    <text evidence="15">The sequence shown here is derived from an EMBL/GenBank/DDBJ whole genome shotgun (WGS) entry which is preliminary data.</text>
</comment>
<evidence type="ECO:0000259" key="14">
    <source>
        <dbReference type="PROSITE" id="PS51178"/>
    </source>
</evidence>
<dbReference type="SMART" id="SM00740">
    <property type="entry name" value="PASTA"/>
    <property type="match status" value="4"/>
</dbReference>
<evidence type="ECO:0000256" key="3">
    <source>
        <dbReference type="ARBA" id="ARBA00022679"/>
    </source>
</evidence>
<dbReference type="PANTHER" id="PTHR43289">
    <property type="entry name" value="MITOGEN-ACTIVATED PROTEIN KINASE KINASE KINASE 20-RELATED"/>
    <property type="match status" value="1"/>
</dbReference>
<dbReference type="Gene3D" id="3.30.10.20">
    <property type="match status" value="4"/>
</dbReference>
<dbReference type="Pfam" id="PF03793">
    <property type="entry name" value="PASTA"/>
    <property type="match status" value="4"/>
</dbReference>
<evidence type="ECO:0000256" key="1">
    <source>
        <dbReference type="ARBA" id="ARBA00012513"/>
    </source>
</evidence>
<evidence type="ECO:0000313" key="15">
    <source>
        <dbReference type="EMBL" id="MCZ4517244.1"/>
    </source>
</evidence>
<keyword evidence="7 10" id="KW-0067">ATP-binding</keyword>
<keyword evidence="5 10" id="KW-0547">Nucleotide-binding</keyword>
<evidence type="ECO:0000256" key="9">
    <source>
        <dbReference type="ARBA" id="ARBA00048679"/>
    </source>
</evidence>
<dbReference type="GO" id="GO:0016301">
    <property type="term" value="F:kinase activity"/>
    <property type="evidence" value="ECO:0007669"/>
    <property type="project" value="UniProtKB-KW"/>
</dbReference>
<feature type="transmembrane region" description="Helical" evidence="12">
    <location>
        <begin position="340"/>
        <end position="361"/>
    </location>
</feature>
<evidence type="ECO:0000256" key="10">
    <source>
        <dbReference type="PROSITE-ProRule" id="PRU10141"/>
    </source>
</evidence>
<dbReference type="RefSeq" id="WP_269601850.1">
    <property type="nucleotide sequence ID" value="NZ_JAPWIJ010000001.1"/>
</dbReference>
<keyword evidence="4" id="KW-0677">Repeat</keyword>
<evidence type="ECO:0000259" key="13">
    <source>
        <dbReference type="PROSITE" id="PS50011"/>
    </source>
</evidence>
<dbReference type="PROSITE" id="PS50011">
    <property type="entry name" value="PROTEIN_KINASE_DOM"/>
    <property type="match status" value="1"/>
</dbReference>
<name>A0ABT4M8F6_9NOCA</name>
<dbReference type="Gene3D" id="1.10.510.10">
    <property type="entry name" value="Transferase(Phosphotransferase) domain 1"/>
    <property type="match status" value="1"/>
</dbReference>
<dbReference type="PROSITE" id="PS00108">
    <property type="entry name" value="PROTEIN_KINASE_ST"/>
    <property type="match status" value="1"/>
</dbReference>
<evidence type="ECO:0000256" key="4">
    <source>
        <dbReference type="ARBA" id="ARBA00022737"/>
    </source>
</evidence>
<dbReference type="EC" id="2.7.11.1" evidence="1"/>
<evidence type="ECO:0000256" key="11">
    <source>
        <dbReference type="SAM" id="MobiDB-lite"/>
    </source>
</evidence>
<dbReference type="SUPFAM" id="SSF56112">
    <property type="entry name" value="Protein kinase-like (PK-like)"/>
    <property type="match status" value="1"/>
</dbReference>
<feature type="region of interest" description="Disordered" evidence="11">
    <location>
        <begin position="304"/>
        <end position="334"/>
    </location>
</feature>
<sequence>MTTPRTLSSRYELGEILGFGGMSEVHLARDTRLDRDVAIKVLRADLARDPTFYLRFRREAQNAAALNHPAIVAVYDTGEAETEAGPLPFIVMEYVDGDTLRDIVRAEGPMPPRRAMEVIADVCAALDFSHRNGIVHRDVKPANIMINNAGAVKVMDFGIARAIADSSSPMTQTAAVIGTAQYLSPEQARGEQVDARSDVYSLGCVLFEILTGEPPFKGDSPVAVAYQHVREDPQLPSLVNDTVPRELDSIILKAMAKNPANRYQSAAEMRTDLVRVLGGQRPSAPMVMNDEDRTTILGSVDSRQADFSGRDKPAAVAEASRPSRHAGHDDEPRSRRGLKIALASLAAVVVVAIVGAFLWSLGPGADPKTVTVPTVVGLAADEAQRQLEDVGLRVTVQEKPDASVPEGSAIGTNPAAGSQTESPGAISLDVSSGPQQVQVPRLTGRTQQQASDALNEVGLELDPTIARAPSTPENLDKVVEQNPSSGVSMNANSQVRITLGSGPAQVRMPNVVGQLVEVAQPNVEGAGLRVQVQNIDSSQPVGQVVSTDPAGGTNVAENTIVTLRVSNGDKIPMPDLSGLTEAQALTALETAGWTGTASNLSASRQATLDPLMVGRVVNQTQPAGSEISKTDTITVSIGALGIPTG</sequence>
<feature type="domain" description="PASTA" evidence="14">
    <location>
        <begin position="433"/>
        <end position="501"/>
    </location>
</feature>
<protein>
    <recommendedName>
        <fullName evidence="1">non-specific serine/threonine protein kinase</fullName>
        <ecNumber evidence="1">2.7.11.1</ecNumber>
    </recommendedName>
</protein>
<feature type="domain" description="PASTA" evidence="14">
    <location>
        <begin position="366"/>
        <end position="432"/>
    </location>
</feature>